<organism evidence="1 2">
    <name type="scientific">Eshraghiella crossota DSM 2876</name>
    <dbReference type="NCBI Taxonomy" id="511680"/>
    <lineage>
        <taxon>Bacteria</taxon>
        <taxon>Bacillati</taxon>
        <taxon>Bacillota</taxon>
        <taxon>Clostridia</taxon>
        <taxon>Lachnospirales</taxon>
        <taxon>Lachnospiraceae</taxon>
        <taxon>Eshraghiella</taxon>
    </lineage>
</organism>
<name>D4RZ52_9FIRM</name>
<evidence type="ECO:0000313" key="1">
    <source>
        <dbReference type="EMBL" id="EFF68753.1"/>
    </source>
</evidence>
<keyword evidence="2" id="KW-1185">Reference proteome</keyword>
<proteinExistence type="predicted"/>
<protein>
    <submittedName>
        <fullName evidence="1">Uncharacterized protein</fullName>
    </submittedName>
</protein>
<comment type="caution">
    <text evidence="1">The sequence shown here is derived from an EMBL/GenBank/DDBJ whole genome shotgun (WGS) entry which is preliminary data.</text>
</comment>
<accession>D4RZ52</accession>
<gene>
    <name evidence="1" type="ORF">BUTYVIB_01117</name>
</gene>
<dbReference type="HOGENOM" id="CLU_3306265_0_0_9"/>
<reference evidence="1 2" key="1">
    <citation type="submission" date="2010-02" db="EMBL/GenBank/DDBJ databases">
        <authorList>
            <person name="Weinstock G."/>
            <person name="Sodergren E."/>
            <person name="Clifton S."/>
            <person name="Fulton L."/>
            <person name="Fulton B."/>
            <person name="Courtney L."/>
            <person name="Fronick C."/>
            <person name="Harrison M."/>
            <person name="Strong C."/>
            <person name="Farmer C."/>
            <person name="Delahaunty K."/>
            <person name="Markovic C."/>
            <person name="Hall O."/>
            <person name="Minx P."/>
            <person name="Tomlinson C."/>
            <person name="Mitreva M."/>
            <person name="Nelson J."/>
            <person name="Hou S."/>
            <person name="Wollam A."/>
            <person name="Pepin K.H."/>
            <person name="Johnson M."/>
            <person name="Bhonagiri V."/>
            <person name="Zhang X."/>
            <person name="Suruliraj S."/>
            <person name="Warren W."/>
            <person name="Chinwalla A."/>
            <person name="Mardis E.R."/>
            <person name="Wilson R.K."/>
        </authorList>
    </citation>
    <scope>NUCLEOTIDE SEQUENCE [LARGE SCALE GENOMIC DNA]</scope>
    <source>
        <strain evidence="1 2">DSM 2876</strain>
    </source>
</reference>
<evidence type="ECO:0000313" key="2">
    <source>
        <dbReference type="Proteomes" id="UP000006238"/>
    </source>
</evidence>
<dbReference type="AlphaFoldDB" id="D4RZ52"/>
<dbReference type="EMBL" id="ABWN01000026">
    <property type="protein sequence ID" value="EFF68753.1"/>
    <property type="molecule type" value="Genomic_DNA"/>
</dbReference>
<dbReference type="Proteomes" id="UP000006238">
    <property type="component" value="Unassembled WGS sequence"/>
</dbReference>
<sequence length="39" mass="4371">MLVTCCSEYEASLVFVTHDNSLIHYADRIVNINAEADNV</sequence>